<organism evidence="2 3">
    <name type="scientific">Aspergillus avenaceus</name>
    <dbReference type="NCBI Taxonomy" id="36643"/>
    <lineage>
        <taxon>Eukaryota</taxon>
        <taxon>Fungi</taxon>
        <taxon>Dikarya</taxon>
        <taxon>Ascomycota</taxon>
        <taxon>Pezizomycotina</taxon>
        <taxon>Eurotiomycetes</taxon>
        <taxon>Eurotiomycetidae</taxon>
        <taxon>Eurotiales</taxon>
        <taxon>Aspergillaceae</taxon>
        <taxon>Aspergillus</taxon>
        <taxon>Aspergillus subgen. Circumdati</taxon>
    </lineage>
</organism>
<feature type="region of interest" description="Disordered" evidence="1">
    <location>
        <begin position="15"/>
        <end position="87"/>
    </location>
</feature>
<feature type="compositionally biased region" description="Low complexity" evidence="1">
    <location>
        <begin position="43"/>
        <end position="52"/>
    </location>
</feature>
<dbReference type="AlphaFoldDB" id="A0A5N6TRN3"/>
<dbReference type="SUPFAM" id="SSF81901">
    <property type="entry name" value="HCP-like"/>
    <property type="match status" value="1"/>
</dbReference>
<dbReference type="InterPro" id="IPR011990">
    <property type="entry name" value="TPR-like_helical_dom_sf"/>
</dbReference>
<gene>
    <name evidence="2" type="ORF">BDV25DRAFT_157122</name>
</gene>
<proteinExistence type="predicted"/>
<evidence type="ECO:0000313" key="3">
    <source>
        <dbReference type="Proteomes" id="UP000325780"/>
    </source>
</evidence>
<feature type="compositionally biased region" description="Basic residues" evidence="1">
    <location>
        <begin position="29"/>
        <end position="42"/>
    </location>
</feature>
<dbReference type="OrthoDB" id="250175at2759"/>
<evidence type="ECO:0000256" key="1">
    <source>
        <dbReference type="SAM" id="MobiDB-lite"/>
    </source>
</evidence>
<reference evidence="2 3" key="1">
    <citation type="submission" date="2019-04" db="EMBL/GenBank/DDBJ databases">
        <title>Friends and foes A comparative genomics study of 23 Aspergillus species from section Flavi.</title>
        <authorList>
            <consortium name="DOE Joint Genome Institute"/>
            <person name="Kjaerbolling I."/>
            <person name="Vesth T."/>
            <person name="Frisvad J.C."/>
            <person name="Nybo J.L."/>
            <person name="Theobald S."/>
            <person name="Kildgaard S."/>
            <person name="Isbrandt T."/>
            <person name="Kuo A."/>
            <person name="Sato A."/>
            <person name="Lyhne E.K."/>
            <person name="Kogle M.E."/>
            <person name="Wiebenga A."/>
            <person name="Kun R.S."/>
            <person name="Lubbers R.J."/>
            <person name="Makela M.R."/>
            <person name="Barry K."/>
            <person name="Chovatia M."/>
            <person name="Clum A."/>
            <person name="Daum C."/>
            <person name="Haridas S."/>
            <person name="He G."/>
            <person name="LaButti K."/>
            <person name="Lipzen A."/>
            <person name="Mondo S."/>
            <person name="Riley R."/>
            <person name="Salamov A."/>
            <person name="Simmons B.A."/>
            <person name="Magnuson J.K."/>
            <person name="Henrissat B."/>
            <person name="Mortensen U.H."/>
            <person name="Larsen T.O."/>
            <person name="Devries R.P."/>
            <person name="Grigoriev I.V."/>
            <person name="Machida M."/>
            <person name="Baker S.E."/>
            <person name="Andersen M.R."/>
        </authorList>
    </citation>
    <scope>NUCLEOTIDE SEQUENCE [LARGE SCALE GENOMIC DNA]</scope>
    <source>
        <strain evidence="2 3">IBT 18842</strain>
    </source>
</reference>
<keyword evidence="3" id="KW-1185">Reference proteome</keyword>
<sequence length="496" mass="56892">MSFLRPSIPLRICPRRFSRPTVTPSTTHSPHHSHPHPHHRTTNTRTFHATTPSNAARTPPRSPIGRRVANAQRRGPPPPVSRLENSYMFDSPARGDLTQRLKFFDGTRKLLYSQFFDRTKYPKGEVPFSEFERIAKELYHVAYTSKPTDQSLRSIDSNIELVYEIGRTIGPGDSSFFEWVFSASTLAGIRHAVIYSTWRCISAVPRDGKSHDFPFPLFELLRDLALKSHDPYSLHAYAKLMGLRNRYEDGITLMDEFNSLIWPSTKPIHKADDFLFSGIVESPWQTYAWLHEQAGNQAMADEIIRTAAETYEDPKSLEQYASLTMRQNDFEKYEECMLKAASAGRATACFKLANFYYLTSEGWFPRRGITETPNPSPSSSQARMVIAAGKPPEKHDSMIAHLSSIISPVRPHKEYRQSAIDWYQVSTYLGNRSAAKIVAEIHRADGNFEQGWGFYNISQIPKNQSMESLPDEITPEYWWMDQKANRTKFTMDFFEL</sequence>
<dbReference type="Gene3D" id="1.25.40.10">
    <property type="entry name" value="Tetratricopeptide repeat domain"/>
    <property type="match status" value="1"/>
</dbReference>
<evidence type="ECO:0000313" key="2">
    <source>
        <dbReference type="EMBL" id="KAE8149012.1"/>
    </source>
</evidence>
<accession>A0A5N6TRN3</accession>
<name>A0A5N6TRN3_ASPAV</name>
<dbReference type="Proteomes" id="UP000325780">
    <property type="component" value="Unassembled WGS sequence"/>
</dbReference>
<dbReference type="EMBL" id="ML742138">
    <property type="protein sequence ID" value="KAE8149012.1"/>
    <property type="molecule type" value="Genomic_DNA"/>
</dbReference>
<feature type="compositionally biased region" description="Low complexity" evidence="1">
    <location>
        <begin position="19"/>
        <end position="28"/>
    </location>
</feature>
<protein>
    <submittedName>
        <fullName evidence="2">Uncharacterized protein</fullName>
    </submittedName>
</protein>